<evidence type="ECO:0000256" key="2">
    <source>
        <dbReference type="SAM" id="SignalP"/>
    </source>
</evidence>
<dbReference type="AlphaFoldDB" id="A0A9D2CZP6"/>
<dbReference type="EMBL" id="DXCL01000031">
    <property type="protein sequence ID" value="HIZ03818.1"/>
    <property type="molecule type" value="Genomic_DNA"/>
</dbReference>
<dbReference type="InterPro" id="IPR005154">
    <property type="entry name" value="Glyco_hydro_67_aGlcAse_N"/>
</dbReference>
<evidence type="ECO:0000256" key="1">
    <source>
        <dbReference type="ARBA" id="ARBA00022801"/>
    </source>
</evidence>
<sequence length="602" mass="68837">MKKIIAIIIAAVISITICAGCDKKTSQTENENIYSEIDLVTGGQTEYSILLPETPQPYEETAAEELQTFFETATGISLDIHSGGDFSLGDPVFALGDTALKSEAGIDTSGLDKHGFIVRRSDRTVIIAGQDDRGTVYGVYEFLERQFNYHYYTGDEIVIDRVSDCKLIDADISDAPFMPDYWIGYETSESFYNSRLRYRADHDFDISRWPHSHFSFLPPDVYSAEHPLWYNSGKTALCLTNPEVMEEMAKVVIQFAEENPEVEYVMLGAEDSWAKCTCSNCYQSDAQYTSTGTDIIFNNYVADKLKEHFDPLGRTVDVVSLNYFNTEKPPVVFNDATGKYEAVDEKVIPHDNVYVHVCYISADYSASLTDSKRNAAQIVNLDGWKALTDNLTAYTYNGLFINEGLVFFDDFAYKSDYIKTFGEYGYKFVFMEGSPTRVATFEPMRAYVTAELFWDPDQDVNALTSDFIENYYKAAAPYIQEYYNKISLHMSEMKAMYEAENKNFGAYVQFEMNDYLRTARTWPQRVLEQYLELFDSAYEAVEQAGYDTDLYEKMMYRLRAEELSPRYLLLLLYKSSFTASEYDRLVQEFNEDSASLGSVIRL</sequence>
<dbReference type="Pfam" id="PF03648">
    <property type="entry name" value="Glyco_hydro_67N"/>
    <property type="match status" value="1"/>
</dbReference>
<organism evidence="4 5">
    <name type="scientific">Candidatus Borkfalkia avistercoris</name>
    <dbReference type="NCBI Taxonomy" id="2838504"/>
    <lineage>
        <taxon>Bacteria</taxon>
        <taxon>Bacillati</taxon>
        <taxon>Bacillota</taxon>
        <taxon>Clostridia</taxon>
        <taxon>Christensenellales</taxon>
        <taxon>Christensenellaceae</taxon>
        <taxon>Candidatus Borkfalkia</taxon>
    </lineage>
</organism>
<dbReference type="GO" id="GO:0045493">
    <property type="term" value="P:xylan catabolic process"/>
    <property type="evidence" value="ECO:0007669"/>
    <property type="project" value="InterPro"/>
</dbReference>
<keyword evidence="1" id="KW-0378">Hydrolase</keyword>
<dbReference type="PANTHER" id="PTHR47406:SF2">
    <property type="entry name" value="ALPHA GLUCURONIDASE N-TERMINAL DOMAIN-CONTAINING PROTEIN"/>
    <property type="match status" value="1"/>
</dbReference>
<gene>
    <name evidence="4" type="ORF">H9727_05980</name>
</gene>
<keyword evidence="2" id="KW-0732">Signal</keyword>
<comment type="caution">
    <text evidence="4">The sequence shown here is derived from an EMBL/GenBank/DDBJ whole genome shotgun (WGS) entry which is preliminary data.</text>
</comment>
<reference evidence="4" key="1">
    <citation type="journal article" date="2021" name="PeerJ">
        <title>Extensive microbial diversity within the chicken gut microbiome revealed by metagenomics and culture.</title>
        <authorList>
            <person name="Gilroy R."/>
            <person name="Ravi A."/>
            <person name="Getino M."/>
            <person name="Pursley I."/>
            <person name="Horton D.L."/>
            <person name="Alikhan N.F."/>
            <person name="Baker D."/>
            <person name="Gharbi K."/>
            <person name="Hall N."/>
            <person name="Watson M."/>
            <person name="Adriaenssens E.M."/>
            <person name="Foster-Nyarko E."/>
            <person name="Jarju S."/>
            <person name="Secka A."/>
            <person name="Antonio M."/>
            <person name="Oren A."/>
            <person name="Chaudhuri R.R."/>
            <person name="La Ragione R."/>
            <person name="Hildebrand F."/>
            <person name="Pallen M.J."/>
        </authorList>
    </citation>
    <scope>NUCLEOTIDE SEQUENCE</scope>
    <source>
        <strain evidence="4">CHK187-5294</strain>
    </source>
</reference>
<dbReference type="SUPFAM" id="SSF55545">
    <property type="entry name" value="beta-N-acetylhexosaminidase-like domain"/>
    <property type="match status" value="1"/>
</dbReference>
<dbReference type="Gene3D" id="3.30.379.10">
    <property type="entry name" value="Chitobiase/beta-hexosaminidase domain 2-like"/>
    <property type="match status" value="1"/>
</dbReference>
<evidence type="ECO:0000313" key="5">
    <source>
        <dbReference type="Proteomes" id="UP000824132"/>
    </source>
</evidence>
<accession>A0A9D2CZP6</accession>
<dbReference type="InterPro" id="IPR032287">
    <property type="entry name" value="DUF4838"/>
</dbReference>
<evidence type="ECO:0000313" key="4">
    <source>
        <dbReference type="EMBL" id="HIZ03818.1"/>
    </source>
</evidence>
<protein>
    <submittedName>
        <fullName evidence="4">DUF4838 domain-containing protein</fullName>
    </submittedName>
</protein>
<feature type="chain" id="PRO_5038745497" evidence="2">
    <location>
        <begin position="20"/>
        <end position="602"/>
    </location>
</feature>
<evidence type="ECO:0000259" key="3">
    <source>
        <dbReference type="Pfam" id="PF03648"/>
    </source>
</evidence>
<feature type="signal peptide" evidence="2">
    <location>
        <begin position="1"/>
        <end position="19"/>
    </location>
</feature>
<dbReference type="Pfam" id="PF16126">
    <property type="entry name" value="DUF4838"/>
    <property type="match status" value="1"/>
</dbReference>
<dbReference type="GO" id="GO:0046559">
    <property type="term" value="F:alpha-glucuronidase activity"/>
    <property type="evidence" value="ECO:0007669"/>
    <property type="project" value="InterPro"/>
</dbReference>
<dbReference type="PANTHER" id="PTHR47406">
    <property type="entry name" value="COAGULATION FACTOR 5/8 TYPE, C-TERMINAL"/>
    <property type="match status" value="1"/>
</dbReference>
<dbReference type="Proteomes" id="UP000824132">
    <property type="component" value="Unassembled WGS sequence"/>
</dbReference>
<dbReference type="InterPro" id="IPR029018">
    <property type="entry name" value="Hex-like_dom2"/>
</dbReference>
<proteinExistence type="predicted"/>
<name>A0A9D2CZP6_9FIRM</name>
<feature type="domain" description="Alpha glucuronidase N-terminal" evidence="3">
    <location>
        <begin position="54"/>
        <end position="142"/>
    </location>
</feature>
<reference evidence="4" key="2">
    <citation type="submission" date="2021-04" db="EMBL/GenBank/DDBJ databases">
        <authorList>
            <person name="Gilroy R."/>
        </authorList>
    </citation>
    <scope>NUCLEOTIDE SEQUENCE</scope>
    <source>
        <strain evidence="4">CHK187-5294</strain>
    </source>
</reference>